<accession>A0A0N0CWZ3</accession>
<keyword evidence="6" id="KW-1185">Reference proteome</keyword>
<dbReference type="PANTHER" id="PTHR46470:SF2">
    <property type="entry name" value="GLYCERALDEHYDE 3-PHOSPHATE PHOSPHATASE"/>
    <property type="match status" value="1"/>
</dbReference>
<evidence type="ECO:0000313" key="5">
    <source>
        <dbReference type="EMBL" id="KOY83875.1"/>
    </source>
</evidence>
<dbReference type="PANTHER" id="PTHR46470">
    <property type="entry name" value="N-ACYLNEURAMINATE-9-PHOSPHATASE"/>
    <property type="match status" value="1"/>
</dbReference>
<protein>
    <recommendedName>
        <fullName evidence="7">Haloacid dehalogenase</fullName>
    </recommendedName>
</protein>
<dbReference type="InterPro" id="IPR051400">
    <property type="entry name" value="HAD-like_hydrolase"/>
</dbReference>
<keyword evidence="4" id="KW-0460">Magnesium</keyword>
<reference evidence="5 6" key="1">
    <citation type="submission" date="2015-07" db="EMBL/GenBank/DDBJ databases">
        <title>Genome sequencing project for genomic taxonomy and phylogenomics of Bacillus-like bacteria.</title>
        <authorList>
            <person name="Liu B."/>
            <person name="Wang J."/>
            <person name="Zhu Y."/>
            <person name="Liu G."/>
            <person name="Chen Q."/>
            <person name="Chen Z."/>
            <person name="Che J."/>
            <person name="Ge C."/>
            <person name="Shi H."/>
            <person name="Pan Z."/>
            <person name="Liu X."/>
        </authorList>
    </citation>
    <scope>NUCLEOTIDE SEQUENCE [LARGE SCALE GENOMIC DNA]</scope>
    <source>
        <strain evidence="5 6">DSM 54</strain>
    </source>
</reference>
<keyword evidence="3" id="KW-0378">Hydrolase</keyword>
<dbReference type="EMBL" id="LGCI01000002">
    <property type="protein sequence ID" value="KOY83875.1"/>
    <property type="molecule type" value="Genomic_DNA"/>
</dbReference>
<dbReference type="GO" id="GO:0016791">
    <property type="term" value="F:phosphatase activity"/>
    <property type="evidence" value="ECO:0007669"/>
    <property type="project" value="TreeGrafter"/>
</dbReference>
<name>A0A0N0CWZ3_9BACI</name>
<evidence type="ECO:0000256" key="2">
    <source>
        <dbReference type="ARBA" id="ARBA00022723"/>
    </source>
</evidence>
<evidence type="ECO:0000313" key="6">
    <source>
        <dbReference type="Proteomes" id="UP000037977"/>
    </source>
</evidence>
<keyword evidence="2" id="KW-0479">Metal-binding</keyword>
<dbReference type="SFLD" id="SFLDG01129">
    <property type="entry name" value="C1.5:_HAD__Beta-PGM__Phosphata"/>
    <property type="match status" value="1"/>
</dbReference>
<dbReference type="RefSeq" id="WP_053993068.1">
    <property type="nucleotide sequence ID" value="NZ_CP065643.1"/>
</dbReference>
<sequence>MIKAIIFDMDDTLYPEHEYVFSGFKAVNDYLQENKTYDFYKIATKIFKTGYRGRIFNQVLDYLNISYSEDDILNLINVYRNHTPSISLFPDALQVLESLQNKLPLGLISDGYLEAQQMKVRALRLTKYIEKIVLTDEIGREAWKPSPIPYQIVSEYFNVKPNELIYIGDNASKDFVTANKLGWTTVQIIRESNEYRNVEISTGYKAQYQISSLLEVLDIINYKI</sequence>
<dbReference type="Pfam" id="PF13419">
    <property type="entry name" value="HAD_2"/>
    <property type="match status" value="1"/>
</dbReference>
<dbReference type="SFLD" id="SFLDS00003">
    <property type="entry name" value="Haloacid_Dehalogenase"/>
    <property type="match status" value="1"/>
</dbReference>
<evidence type="ECO:0000256" key="3">
    <source>
        <dbReference type="ARBA" id="ARBA00022801"/>
    </source>
</evidence>
<gene>
    <name evidence="5" type="ORF">ADM90_00220</name>
</gene>
<proteinExistence type="predicted"/>
<dbReference type="STRING" id="33935.ADM90_00220"/>
<dbReference type="NCBIfam" id="TIGR01549">
    <property type="entry name" value="HAD-SF-IA-v1"/>
    <property type="match status" value="1"/>
</dbReference>
<dbReference type="InterPro" id="IPR023214">
    <property type="entry name" value="HAD_sf"/>
</dbReference>
<organism evidence="5 6">
    <name type="scientific">Lysinibacillus macroides</name>
    <dbReference type="NCBI Taxonomy" id="33935"/>
    <lineage>
        <taxon>Bacteria</taxon>
        <taxon>Bacillati</taxon>
        <taxon>Bacillota</taxon>
        <taxon>Bacilli</taxon>
        <taxon>Bacillales</taxon>
        <taxon>Bacillaceae</taxon>
        <taxon>Lysinibacillus</taxon>
    </lineage>
</organism>
<dbReference type="PATRIC" id="fig|33935.3.peg.2880"/>
<dbReference type="GO" id="GO:0046872">
    <property type="term" value="F:metal ion binding"/>
    <property type="evidence" value="ECO:0007669"/>
    <property type="project" value="UniProtKB-KW"/>
</dbReference>
<dbReference type="AlphaFoldDB" id="A0A0N0CWZ3"/>
<comment type="caution">
    <text evidence="5">The sequence shown here is derived from an EMBL/GenBank/DDBJ whole genome shotgun (WGS) entry which is preliminary data.</text>
</comment>
<evidence type="ECO:0000256" key="1">
    <source>
        <dbReference type="ARBA" id="ARBA00001946"/>
    </source>
</evidence>
<dbReference type="Gene3D" id="1.10.150.520">
    <property type="match status" value="1"/>
</dbReference>
<evidence type="ECO:0000256" key="4">
    <source>
        <dbReference type="ARBA" id="ARBA00022842"/>
    </source>
</evidence>
<dbReference type="InterPro" id="IPR006439">
    <property type="entry name" value="HAD-SF_hydro_IA"/>
</dbReference>
<dbReference type="SUPFAM" id="SSF56784">
    <property type="entry name" value="HAD-like"/>
    <property type="match status" value="1"/>
</dbReference>
<dbReference type="OrthoDB" id="9809962at2"/>
<dbReference type="InterPro" id="IPR041492">
    <property type="entry name" value="HAD_2"/>
</dbReference>
<dbReference type="Proteomes" id="UP000037977">
    <property type="component" value="Unassembled WGS sequence"/>
</dbReference>
<comment type="cofactor">
    <cofactor evidence="1">
        <name>Mg(2+)</name>
        <dbReference type="ChEBI" id="CHEBI:18420"/>
    </cofactor>
</comment>
<dbReference type="Gene3D" id="3.40.50.1000">
    <property type="entry name" value="HAD superfamily/HAD-like"/>
    <property type="match status" value="1"/>
</dbReference>
<dbReference type="GO" id="GO:0044281">
    <property type="term" value="P:small molecule metabolic process"/>
    <property type="evidence" value="ECO:0007669"/>
    <property type="project" value="UniProtKB-ARBA"/>
</dbReference>
<dbReference type="InterPro" id="IPR036412">
    <property type="entry name" value="HAD-like_sf"/>
</dbReference>
<evidence type="ECO:0008006" key="7">
    <source>
        <dbReference type="Google" id="ProtNLM"/>
    </source>
</evidence>